<evidence type="ECO:0000313" key="1">
    <source>
        <dbReference type="EMBL" id="MCU6748007.1"/>
    </source>
</evidence>
<dbReference type="EMBL" id="JAOQJX010000015">
    <property type="protein sequence ID" value="MCU6748007.1"/>
    <property type="molecule type" value="Genomic_DNA"/>
</dbReference>
<dbReference type="Proteomes" id="UP001652394">
    <property type="component" value="Unassembled WGS sequence"/>
</dbReference>
<reference evidence="1 2" key="1">
    <citation type="journal article" date="2021" name="ISME Commun">
        <title>Automated analysis of genomic sequences facilitates high-throughput and comprehensive description of bacteria.</title>
        <authorList>
            <person name="Hitch T.C.A."/>
        </authorList>
    </citation>
    <scope>NUCLEOTIDE SEQUENCE [LARGE SCALE GENOMIC DNA]</scope>
    <source>
        <strain evidence="1 2">H2_18</strain>
    </source>
</reference>
<protein>
    <submittedName>
        <fullName evidence="1">Uncharacterized protein</fullName>
    </submittedName>
</protein>
<sequence>MACKNTCRLCDRLVISESVVYTAGTGLVIRIPAGSYNDKEKYCIVVGQAIPDTTVINAPVLIQIGDGSVLYPLTQPGCDQVTACGIKTRTRYATVVHTSADSGTFRLCKRVCCTTNNLRAINGEGAEVAPGPAGGEA</sequence>
<comment type="caution">
    <text evidence="1">The sequence shown here is derived from an EMBL/GenBank/DDBJ whole genome shotgun (WGS) entry which is preliminary data.</text>
</comment>
<dbReference type="RefSeq" id="WP_267304114.1">
    <property type="nucleotide sequence ID" value="NZ_JAOQJX010000015.1"/>
</dbReference>
<keyword evidence="2" id="KW-1185">Reference proteome</keyword>
<evidence type="ECO:0000313" key="2">
    <source>
        <dbReference type="Proteomes" id="UP001652394"/>
    </source>
</evidence>
<proteinExistence type="predicted"/>
<organism evidence="1 2">
    <name type="scientific">Faecalicatena acetigenes</name>
    <dbReference type="NCBI Taxonomy" id="2981790"/>
    <lineage>
        <taxon>Bacteria</taxon>
        <taxon>Bacillati</taxon>
        <taxon>Bacillota</taxon>
        <taxon>Clostridia</taxon>
        <taxon>Lachnospirales</taxon>
        <taxon>Lachnospiraceae</taxon>
        <taxon>Faecalicatena</taxon>
    </lineage>
</organism>
<gene>
    <name evidence="1" type="ORF">OCV51_10145</name>
</gene>
<name>A0ABT2TCP7_9FIRM</name>
<accession>A0ABT2TCP7</accession>